<evidence type="ECO:0000313" key="1">
    <source>
        <dbReference type="EMBL" id="EKG16308.1"/>
    </source>
</evidence>
<reference evidence="1 2" key="1">
    <citation type="journal article" date="2012" name="BMC Genomics">
        <title>Tools to kill: Genome of one of the most destructive plant pathogenic fungi Macrophomina phaseolina.</title>
        <authorList>
            <person name="Islam M.S."/>
            <person name="Haque M.S."/>
            <person name="Islam M.M."/>
            <person name="Emdad E.M."/>
            <person name="Halim A."/>
            <person name="Hossen Q.M.M."/>
            <person name="Hossain M.Z."/>
            <person name="Ahmed B."/>
            <person name="Rahim S."/>
            <person name="Rahman M.S."/>
            <person name="Alam M.M."/>
            <person name="Hou S."/>
            <person name="Wan X."/>
            <person name="Saito J.A."/>
            <person name="Alam M."/>
        </authorList>
    </citation>
    <scope>NUCLEOTIDE SEQUENCE [LARGE SCALE GENOMIC DNA]</scope>
    <source>
        <strain evidence="1 2">MS6</strain>
    </source>
</reference>
<comment type="caution">
    <text evidence="1">The sequence shown here is derived from an EMBL/GenBank/DDBJ whole genome shotgun (WGS) entry which is preliminary data.</text>
</comment>
<protein>
    <submittedName>
        <fullName evidence="1">Uncharacterized protein</fullName>
    </submittedName>
</protein>
<sequence length="128" mass="13955">MDAQLSVFRSKHVLGSIFSAPPLSLQTQTTQRQTGQLQSSDLIILHSASPTLPICSIAFAHRQADALNALSHPFFLSLPAVMRSVLVLSIVRATCSHVLLSAKCGSRRVLSAFRDDVFPSQRLRSNLT</sequence>
<organism evidence="1 2">
    <name type="scientific">Macrophomina phaseolina (strain MS6)</name>
    <name type="common">Charcoal rot fungus</name>
    <dbReference type="NCBI Taxonomy" id="1126212"/>
    <lineage>
        <taxon>Eukaryota</taxon>
        <taxon>Fungi</taxon>
        <taxon>Dikarya</taxon>
        <taxon>Ascomycota</taxon>
        <taxon>Pezizomycotina</taxon>
        <taxon>Dothideomycetes</taxon>
        <taxon>Dothideomycetes incertae sedis</taxon>
        <taxon>Botryosphaeriales</taxon>
        <taxon>Botryosphaeriaceae</taxon>
        <taxon>Macrophomina</taxon>
    </lineage>
</organism>
<dbReference type="InParanoid" id="K2RNJ6"/>
<name>K2RNJ6_MACPH</name>
<gene>
    <name evidence="1" type="ORF">MPH_06483</name>
</gene>
<dbReference type="EMBL" id="AHHD01000278">
    <property type="protein sequence ID" value="EKG16308.1"/>
    <property type="molecule type" value="Genomic_DNA"/>
</dbReference>
<dbReference type="VEuPathDB" id="FungiDB:MPH_06483"/>
<accession>K2RNJ6</accession>
<evidence type="ECO:0000313" key="2">
    <source>
        <dbReference type="Proteomes" id="UP000007129"/>
    </source>
</evidence>
<dbReference type="AlphaFoldDB" id="K2RNJ6"/>
<proteinExistence type="predicted"/>
<dbReference type="HOGENOM" id="CLU_1959988_0_0_1"/>
<dbReference type="Proteomes" id="UP000007129">
    <property type="component" value="Unassembled WGS sequence"/>
</dbReference>